<protein>
    <submittedName>
        <fullName evidence="2">Uncharacterized protein</fullName>
    </submittedName>
</protein>
<comment type="caution">
    <text evidence="2">The sequence shown here is derived from an EMBL/GenBank/DDBJ whole genome shotgun (WGS) entry which is preliminary data.</text>
</comment>
<accession>A0ABP9XDF0</accession>
<feature type="compositionally biased region" description="Basic and acidic residues" evidence="1">
    <location>
        <begin position="1"/>
        <end position="14"/>
    </location>
</feature>
<proteinExistence type="predicted"/>
<dbReference type="EMBL" id="BAABRV010000003">
    <property type="protein sequence ID" value="GAA5533403.1"/>
    <property type="molecule type" value="Genomic_DNA"/>
</dbReference>
<feature type="region of interest" description="Disordered" evidence="1">
    <location>
        <begin position="1"/>
        <end position="22"/>
    </location>
</feature>
<evidence type="ECO:0000313" key="3">
    <source>
        <dbReference type="Proteomes" id="UP001404956"/>
    </source>
</evidence>
<gene>
    <name evidence="2" type="ORF">Dalu01_01806</name>
</gene>
<reference evidence="2 3" key="1">
    <citation type="submission" date="2024-02" db="EMBL/GenBank/DDBJ databases">
        <title>Deinococcus aluminii NBRC 112889.</title>
        <authorList>
            <person name="Ichikawa N."/>
            <person name="Katano-Makiyama Y."/>
            <person name="Hidaka K."/>
        </authorList>
    </citation>
    <scope>NUCLEOTIDE SEQUENCE [LARGE SCALE GENOMIC DNA]</scope>
    <source>
        <strain evidence="2 3">NBRC 112889</strain>
    </source>
</reference>
<name>A0ABP9XDF0_9DEIO</name>
<evidence type="ECO:0000256" key="1">
    <source>
        <dbReference type="SAM" id="MobiDB-lite"/>
    </source>
</evidence>
<evidence type="ECO:0000313" key="2">
    <source>
        <dbReference type="EMBL" id="GAA5533403.1"/>
    </source>
</evidence>
<dbReference type="Proteomes" id="UP001404956">
    <property type="component" value="Unassembled WGS sequence"/>
</dbReference>
<sequence>MDVAKGKAVKERSLRKGKGRGQWVTGGPPSYVLFVRDVDGLTCGVRCPPWEDTRKVAQHSPPVPGRYTGEVLTAGQWAARCTEWGGTLPVYGYREALPQWQHVE</sequence>
<keyword evidence="3" id="KW-1185">Reference proteome</keyword>
<organism evidence="2 3">
    <name type="scientific">Deinococcus aluminii</name>
    <dbReference type="NCBI Taxonomy" id="1656885"/>
    <lineage>
        <taxon>Bacteria</taxon>
        <taxon>Thermotogati</taxon>
        <taxon>Deinococcota</taxon>
        <taxon>Deinococci</taxon>
        <taxon>Deinococcales</taxon>
        <taxon>Deinococcaceae</taxon>
        <taxon>Deinococcus</taxon>
    </lineage>
</organism>